<dbReference type="Proteomes" id="UP000190435">
    <property type="component" value="Unassembled WGS sequence"/>
</dbReference>
<evidence type="ECO:0000313" key="3">
    <source>
        <dbReference type="Proteomes" id="UP000190435"/>
    </source>
</evidence>
<protein>
    <submittedName>
        <fullName evidence="2">Uncharacterized protein encoded in hypervariable junctions of pilus gene clusters</fullName>
    </submittedName>
</protein>
<dbReference type="EMBL" id="MUXU01000033">
    <property type="protein sequence ID" value="OOR90193.1"/>
    <property type="molecule type" value="Genomic_DNA"/>
</dbReference>
<evidence type="ECO:0000313" key="4">
    <source>
        <dbReference type="Proteomes" id="UP000255279"/>
    </source>
</evidence>
<dbReference type="EMBL" id="UGQE01000004">
    <property type="protein sequence ID" value="STZ14589.1"/>
    <property type="molecule type" value="Genomic_DNA"/>
</dbReference>
<dbReference type="STRING" id="34060.B0181_04780"/>
<dbReference type="AlphaFoldDB" id="A0A1T0A372"/>
<dbReference type="GO" id="GO:0006355">
    <property type="term" value="P:regulation of DNA-templated transcription"/>
    <property type="evidence" value="ECO:0007669"/>
    <property type="project" value="InterPro"/>
</dbReference>
<reference evidence="2 4" key="2">
    <citation type="submission" date="2018-06" db="EMBL/GenBank/DDBJ databases">
        <authorList>
            <consortium name="Pathogen Informatics"/>
            <person name="Doyle S."/>
        </authorList>
    </citation>
    <scope>NUCLEOTIDE SEQUENCE [LARGE SCALE GENOMIC DNA]</scope>
    <source>
        <strain evidence="2 4">NCTC10293</strain>
    </source>
</reference>
<dbReference type="InterPro" id="IPR010985">
    <property type="entry name" value="Ribbon_hlx_hlx"/>
</dbReference>
<dbReference type="InterPro" id="IPR035069">
    <property type="entry name" value="TTHA1013/TTHA0281-like"/>
</dbReference>
<proteinExistence type="predicted"/>
<dbReference type="Gene3D" id="1.10.1220.10">
    <property type="entry name" value="Met repressor-like"/>
    <property type="match status" value="1"/>
</dbReference>
<gene>
    <name evidence="1" type="ORF">B0181_04780</name>
    <name evidence="2" type="ORF">NCTC10293_02184</name>
</gene>
<evidence type="ECO:0000313" key="1">
    <source>
        <dbReference type="EMBL" id="OOR90193.1"/>
    </source>
</evidence>
<accession>A0A1T0A372</accession>
<reference evidence="1 3" key="1">
    <citation type="submission" date="2017-02" db="EMBL/GenBank/DDBJ databases">
        <title>Draft genome sequence of Moraxella caviae CCUG 355 type strain.</title>
        <authorList>
            <person name="Engstrom-Jakobsson H."/>
            <person name="Salva-Serra F."/>
            <person name="Thorell K."/>
            <person name="Gonzales-Siles L."/>
            <person name="Karlsson R."/>
            <person name="Boulund F."/>
            <person name="Engstrand L."/>
            <person name="Moore E."/>
        </authorList>
    </citation>
    <scope>NUCLEOTIDE SEQUENCE [LARGE SCALE GENOMIC DNA]</scope>
    <source>
        <strain evidence="1 3">CCUG 355</strain>
    </source>
</reference>
<sequence>MSELLKYKGYHGSVEYGLESKMLFGKVQFISQDIKYTGKTVNELIGAFEQAVDGYLQMCADTGVEPLVPASGMFNVRIDKALHRQIQIYAMEKGVTMNAAVERLLAQAIKTNA</sequence>
<name>A0A1T0A372_9GAMM</name>
<dbReference type="RefSeq" id="WP_078276347.1">
    <property type="nucleotide sequence ID" value="NZ_CAACXO010000030.1"/>
</dbReference>
<dbReference type="SUPFAM" id="SSF143100">
    <property type="entry name" value="TTHA1013/TTHA0281-like"/>
    <property type="match status" value="1"/>
</dbReference>
<organism evidence="1 3">
    <name type="scientific">Moraxella caviae</name>
    <dbReference type="NCBI Taxonomy" id="34060"/>
    <lineage>
        <taxon>Bacteria</taxon>
        <taxon>Pseudomonadati</taxon>
        <taxon>Pseudomonadota</taxon>
        <taxon>Gammaproteobacteria</taxon>
        <taxon>Moraxellales</taxon>
        <taxon>Moraxellaceae</taxon>
        <taxon>Moraxella</taxon>
    </lineage>
</organism>
<dbReference type="OrthoDB" id="5297106at2"/>
<keyword evidence="3" id="KW-1185">Reference proteome</keyword>
<dbReference type="InterPro" id="IPR008651">
    <property type="entry name" value="Uncharacterised_HicB"/>
</dbReference>
<dbReference type="InterPro" id="IPR013321">
    <property type="entry name" value="Arc_rbn_hlx_hlx"/>
</dbReference>
<evidence type="ECO:0000313" key="2">
    <source>
        <dbReference type="EMBL" id="STZ14589.1"/>
    </source>
</evidence>
<dbReference type="SUPFAM" id="SSF47598">
    <property type="entry name" value="Ribbon-helix-helix"/>
    <property type="match status" value="1"/>
</dbReference>
<dbReference type="Proteomes" id="UP000255279">
    <property type="component" value="Unassembled WGS sequence"/>
</dbReference>
<dbReference type="Pfam" id="PF05534">
    <property type="entry name" value="HicB"/>
    <property type="match status" value="1"/>
</dbReference>